<feature type="domain" description="Putative heavy-metal chelation" evidence="1">
    <location>
        <begin position="123"/>
        <end position="262"/>
    </location>
</feature>
<evidence type="ECO:0000313" key="4">
    <source>
        <dbReference type="Proteomes" id="UP000002534"/>
    </source>
</evidence>
<dbReference type="Pfam" id="PF04016">
    <property type="entry name" value="DUF364"/>
    <property type="match status" value="1"/>
</dbReference>
<reference evidence="3 4" key="2">
    <citation type="journal article" date="2012" name="BMC Genomics">
        <title>The genome of Pelobacter carbinolicus reveals surprising metabolic capabilities and physiological features.</title>
        <authorList>
            <person name="Aklujkar M."/>
            <person name="Haveman S.A."/>
            <person name="Didonato R.Jr."/>
            <person name="Chertkov O."/>
            <person name="Han C.S."/>
            <person name="Land M.L."/>
            <person name="Brown P."/>
            <person name="Lovley D.R."/>
        </authorList>
    </citation>
    <scope>NUCLEOTIDE SEQUENCE [LARGE SCALE GENOMIC DNA]</scope>
    <source>
        <strain evidence="4">DSM 2380 / NBRC 103641 / GraBd1</strain>
    </source>
</reference>
<evidence type="ECO:0000313" key="3">
    <source>
        <dbReference type="EMBL" id="ABA88040.1"/>
    </source>
</evidence>
<dbReference type="STRING" id="338963.Pcar_0781"/>
<feature type="domain" description="DUF4213" evidence="2">
    <location>
        <begin position="39"/>
        <end position="105"/>
    </location>
</feature>
<dbReference type="eggNOG" id="COG2014">
    <property type="taxonomic scope" value="Bacteria"/>
</dbReference>
<dbReference type="Gene3D" id="3.40.50.11590">
    <property type="match status" value="1"/>
</dbReference>
<dbReference type="KEGG" id="pca:Pcar_0781"/>
<proteinExistence type="predicted"/>
<dbReference type="InterPro" id="IPR025251">
    <property type="entry name" value="DUF4213"/>
</dbReference>
<dbReference type="InterPro" id="IPR007161">
    <property type="entry name" value="DUF364"/>
</dbReference>
<gene>
    <name evidence="3" type="ordered locus">Pcar_0781</name>
</gene>
<dbReference type="OrthoDB" id="252759at2"/>
<dbReference type="EMBL" id="CP000142">
    <property type="protein sequence ID" value="ABA88040.1"/>
    <property type="molecule type" value="Genomic_DNA"/>
</dbReference>
<dbReference type="RefSeq" id="WP_011340489.1">
    <property type="nucleotide sequence ID" value="NC_007498.2"/>
</dbReference>
<evidence type="ECO:0000259" key="2">
    <source>
        <dbReference type="Pfam" id="PF13938"/>
    </source>
</evidence>
<evidence type="ECO:0000259" key="1">
    <source>
        <dbReference type="Pfam" id="PF04016"/>
    </source>
</evidence>
<protein>
    <recommendedName>
        <fullName evidence="5">Heavy-metal chelation domain-containing protein</fullName>
    </recommendedName>
</protein>
<organism evidence="3 4">
    <name type="scientific">Syntrophotalea carbinolica (strain DSM 2380 / NBRC 103641 / GraBd1)</name>
    <name type="common">Pelobacter carbinolicus</name>
    <dbReference type="NCBI Taxonomy" id="338963"/>
    <lineage>
        <taxon>Bacteria</taxon>
        <taxon>Pseudomonadati</taxon>
        <taxon>Thermodesulfobacteriota</taxon>
        <taxon>Desulfuromonadia</taxon>
        <taxon>Desulfuromonadales</taxon>
        <taxon>Syntrophotaleaceae</taxon>
        <taxon>Syntrophotalea</taxon>
    </lineage>
</organism>
<evidence type="ECO:0008006" key="5">
    <source>
        <dbReference type="Google" id="ProtNLM"/>
    </source>
</evidence>
<accession>Q3A6G7</accession>
<dbReference type="HOGENOM" id="CLU_076326_1_1_7"/>
<keyword evidence="4" id="KW-1185">Reference proteome</keyword>
<name>Q3A6G7_SYNC1</name>
<dbReference type="Pfam" id="PF13938">
    <property type="entry name" value="DUF4213"/>
    <property type="match status" value="1"/>
</dbReference>
<dbReference type="SUPFAM" id="SSF159713">
    <property type="entry name" value="Dhaf3308-like"/>
    <property type="match status" value="1"/>
</dbReference>
<sequence>MSLRKDLIASVRNKCPDSLSVKVQRFVKTPVCDTKIPPFTVAVLENGAVGFSYNLFHRDDQAMQRYVAWDPDEIVGKTADEIMSWLLTEDTLKKTAGLAVLNALSQDFLNTNPGAYRLDTESDLFDILRLDKSSRVGVVGFFRPMMDKLVEKAGEVVVVELSEDLREGSHPFTMTDDPEALRGCDKILITATTVLNDSLLTVIPHCIDAAFVAMMGPTAGFLPDTVFALGVDAVGFTRVKDLDLFLERFSSGGKWGEATSKIWAMPAR</sequence>
<dbReference type="Proteomes" id="UP000002534">
    <property type="component" value="Chromosome"/>
</dbReference>
<reference evidence="4" key="1">
    <citation type="submission" date="2005-10" db="EMBL/GenBank/DDBJ databases">
        <title>Complete sequence of Pelobacter carbinolicus DSM 2380.</title>
        <authorList>
            <person name="Copeland A."/>
            <person name="Lucas S."/>
            <person name="Lapidus A."/>
            <person name="Barry K."/>
            <person name="Detter J.C."/>
            <person name="Glavina T."/>
            <person name="Hammon N."/>
            <person name="Israni S."/>
            <person name="Pitluck S."/>
            <person name="Chertkov O."/>
            <person name="Schmutz J."/>
            <person name="Larimer F."/>
            <person name="Land M."/>
            <person name="Kyrpides N."/>
            <person name="Ivanova N."/>
            <person name="Richardson P."/>
        </authorList>
    </citation>
    <scope>NUCLEOTIDE SEQUENCE [LARGE SCALE GENOMIC DNA]</scope>
    <source>
        <strain evidence="4">DSM 2380 / NBRC 103641 / GraBd1</strain>
    </source>
</reference>
<dbReference type="AlphaFoldDB" id="Q3A6G7"/>